<feature type="compositionally biased region" description="Basic and acidic residues" evidence="6">
    <location>
        <begin position="155"/>
        <end position="177"/>
    </location>
</feature>
<dbReference type="PROSITE" id="PS51380">
    <property type="entry name" value="EXS"/>
    <property type="match status" value="1"/>
</dbReference>
<proteinExistence type="inferred from homology"/>
<evidence type="ECO:0008006" key="12">
    <source>
        <dbReference type="Google" id="ProtNLM"/>
    </source>
</evidence>
<feature type="region of interest" description="Disordered" evidence="6">
    <location>
        <begin position="152"/>
        <end position="177"/>
    </location>
</feature>
<accession>A0AA84ZHE9</accession>
<feature type="region of interest" description="Disordered" evidence="6">
    <location>
        <begin position="750"/>
        <end position="801"/>
    </location>
</feature>
<feature type="region of interest" description="Disordered" evidence="6">
    <location>
        <begin position="891"/>
        <end position="936"/>
    </location>
</feature>
<dbReference type="InterPro" id="IPR004342">
    <property type="entry name" value="EXS_C"/>
</dbReference>
<evidence type="ECO:0000313" key="10">
    <source>
        <dbReference type="Proteomes" id="UP000050790"/>
    </source>
</evidence>
<feature type="compositionally biased region" description="Polar residues" evidence="6">
    <location>
        <begin position="779"/>
        <end position="793"/>
    </location>
</feature>
<dbReference type="InterPro" id="IPR004331">
    <property type="entry name" value="SPX_dom"/>
</dbReference>
<feature type="domain" description="EXS" evidence="8">
    <location>
        <begin position="531"/>
        <end position="731"/>
    </location>
</feature>
<dbReference type="PROSITE" id="PS51382">
    <property type="entry name" value="SPX"/>
    <property type="match status" value="1"/>
</dbReference>
<keyword evidence="4 7" id="KW-1133">Transmembrane helix</keyword>
<dbReference type="GO" id="GO:0000822">
    <property type="term" value="F:inositol hexakisphosphate binding"/>
    <property type="evidence" value="ECO:0007669"/>
    <property type="project" value="TreeGrafter"/>
</dbReference>
<feature type="transmembrane region" description="Helical" evidence="7">
    <location>
        <begin position="405"/>
        <end position="423"/>
    </location>
</feature>
<dbReference type="Proteomes" id="UP000050790">
    <property type="component" value="Unassembled WGS sequence"/>
</dbReference>
<dbReference type="GO" id="GO:0005794">
    <property type="term" value="C:Golgi apparatus"/>
    <property type="evidence" value="ECO:0007669"/>
    <property type="project" value="TreeGrafter"/>
</dbReference>
<feature type="compositionally biased region" description="Polar residues" evidence="6">
    <location>
        <begin position="917"/>
        <end position="932"/>
    </location>
</feature>
<dbReference type="PANTHER" id="PTHR10783:SF103">
    <property type="entry name" value="SOLUTE CARRIER FAMILY 53 MEMBER 1"/>
    <property type="match status" value="1"/>
</dbReference>
<evidence type="ECO:0000256" key="2">
    <source>
        <dbReference type="ARBA" id="ARBA00009665"/>
    </source>
</evidence>
<dbReference type="Pfam" id="PF03124">
    <property type="entry name" value="EXS"/>
    <property type="match status" value="1"/>
</dbReference>
<feature type="transmembrane region" description="Helical" evidence="7">
    <location>
        <begin position="291"/>
        <end position="316"/>
    </location>
</feature>
<evidence type="ECO:0000256" key="6">
    <source>
        <dbReference type="SAM" id="MobiDB-lite"/>
    </source>
</evidence>
<dbReference type="GO" id="GO:0005886">
    <property type="term" value="C:plasma membrane"/>
    <property type="evidence" value="ECO:0007669"/>
    <property type="project" value="TreeGrafter"/>
</dbReference>
<evidence type="ECO:0000256" key="3">
    <source>
        <dbReference type="ARBA" id="ARBA00022692"/>
    </source>
</evidence>
<dbReference type="PANTHER" id="PTHR10783">
    <property type="entry name" value="XENOTROPIC AND POLYTROPIC RETROVIRUS RECEPTOR 1-RELATED"/>
    <property type="match status" value="1"/>
</dbReference>
<organism evidence="10 11">
    <name type="scientific">Schistosoma margrebowiei</name>
    <dbReference type="NCBI Taxonomy" id="48269"/>
    <lineage>
        <taxon>Eukaryota</taxon>
        <taxon>Metazoa</taxon>
        <taxon>Spiralia</taxon>
        <taxon>Lophotrochozoa</taxon>
        <taxon>Platyhelminthes</taxon>
        <taxon>Trematoda</taxon>
        <taxon>Digenea</taxon>
        <taxon>Strigeidida</taxon>
        <taxon>Schistosomatoidea</taxon>
        <taxon>Schistosomatidae</taxon>
        <taxon>Schistosoma</taxon>
    </lineage>
</organism>
<feature type="compositionally biased region" description="Polar residues" evidence="6">
    <location>
        <begin position="891"/>
        <end position="904"/>
    </location>
</feature>
<evidence type="ECO:0000259" key="8">
    <source>
        <dbReference type="PROSITE" id="PS51380"/>
    </source>
</evidence>
<feature type="domain" description="SPX" evidence="9">
    <location>
        <begin position="1"/>
        <end position="236"/>
    </location>
</feature>
<feature type="transmembrane region" description="Helical" evidence="7">
    <location>
        <begin position="370"/>
        <end position="393"/>
    </location>
</feature>
<protein>
    <recommendedName>
        <fullName evidence="12">EXS domain-containing protein</fullName>
    </recommendedName>
</protein>
<dbReference type="GO" id="GO:0006817">
    <property type="term" value="P:phosphate ion transport"/>
    <property type="evidence" value="ECO:0007669"/>
    <property type="project" value="TreeGrafter"/>
</dbReference>
<evidence type="ECO:0000256" key="5">
    <source>
        <dbReference type="ARBA" id="ARBA00023136"/>
    </source>
</evidence>
<evidence type="ECO:0000256" key="1">
    <source>
        <dbReference type="ARBA" id="ARBA00004141"/>
    </source>
</evidence>
<sequence length="1133" mass="131436">MKFAERLNAHLTPEWRTQYIDYDELKEHLYKYTQVLETLPFFSEEETKAFLDECDEEFFNLCESALRKIEVFFSEKIAEANRKFTTLVDELDNYIESTHHKSISWIAGSKASLSRRLTESFGREGDKCRASVRENGSANTPIWNKISKIQSEENSELRRRQSRSKQSENPKYDAQRLDRRKKTFRKLHDLKLAFSEFYLSLVLLQNYQSLNFTGFRKILKKHDKLLRRNTGLLWRQQVVECAHFNTSREVDDLITEVENIFTEKLEQGDRQKAMKRLRVPPLSEKYNPRGLFLFGLFFGVFLAQFIIILLTCIFLRPLPPHYLPALRLFRGTFLLIFFLCLFGVNTYGWRSSGVNNVLIFELDPRTHLDHFQLLQISFFFAMIWGCALIYFLFSEVLHSPGYASPLVLVSFMTLYLVNPFSFAHSKARRWLLRVLGRIIRAPFAKVSFADFWLADQLTSLSFIFPDIAYFICFYSSQIDWANGMSYKPQNSSSLTLPSLVMGHNSQYSNSTRLTIPSCASHSNEIIANSCQCEGILFGLDPILKVLPSWFRFAQCLRRYRDMDVKKANPHLLNAGKYSTAFLVSTCSVWLAFDRGTWPLVAYIISSIIRSGYTYAWDILMDWGLLDCRSEDKLLRDELVYRYRGYYFFAIIEDFVLRLTWIARLSFERIGFARMEIITTIFLTTEVIRRFIWNFFRLENEHLNNCGQFRAVRDIFITPLPKRPPRTSSLTTFGNSNSHSVFSSKLARPNVHSKYSGKPVGYSPDDGRRSVPDFTRDKSFNSPHKPSHFQASDSLRSRRTYDVKETEHENYLTEIKSSMEDNDLFSQEEKQENPFHRFWRHMRSLGKSSSHSKHSNHQFDANYELSANEISDNPIENKPAFTLFIDDADDNNLPNTSNQMSASFNSREEHSSLEKSNEISQVKSNSNQPSASKSHPYIRERRVLILNHQTDNESGEPYEKCRLDPTQETIKDYSSSPAKKLPPKSILTSGRKFGICDHQPVDQCTLNVDDNENKSDNPCDSVSNSNCNAFEQFLKKHDNLSSINELGHSNTSVSHINQGFVESNQINNELPNTLDNNNTLINDCQIIIRDPSHMRIVQHENESQYTIPITLISNNESNQNLSTTTQLMDGKHEI</sequence>
<dbReference type="GO" id="GO:0016036">
    <property type="term" value="P:cellular response to phosphate starvation"/>
    <property type="evidence" value="ECO:0007669"/>
    <property type="project" value="TreeGrafter"/>
</dbReference>
<comment type="similarity">
    <text evidence="2">Belongs to the SYG1 (TC 2.A.94) family.</text>
</comment>
<feature type="transmembrane region" description="Helical" evidence="7">
    <location>
        <begin position="328"/>
        <end position="349"/>
    </location>
</feature>
<evidence type="ECO:0000313" key="11">
    <source>
        <dbReference type="WBParaSite" id="SMRG1_28720.1"/>
    </source>
</evidence>
<keyword evidence="3 7" id="KW-0812">Transmembrane</keyword>
<feature type="compositionally biased region" description="Basic and acidic residues" evidence="6">
    <location>
        <begin position="905"/>
        <end position="916"/>
    </location>
</feature>
<feature type="compositionally biased region" description="Basic and acidic residues" evidence="6">
    <location>
        <begin position="764"/>
        <end position="778"/>
    </location>
</feature>
<dbReference type="CDD" id="cd14477">
    <property type="entry name" value="SPX_XPR1_like"/>
    <property type="match status" value="1"/>
</dbReference>
<evidence type="ECO:0000259" key="9">
    <source>
        <dbReference type="PROSITE" id="PS51382"/>
    </source>
</evidence>
<dbReference type="AlphaFoldDB" id="A0AA84ZHE9"/>
<name>A0AA84ZHE9_9TREM</name>
<reference evidence="11" key="1">
    <citation type="submission" date="2023-11" db="UniProtKB">
        <authorList>
            <consortium name="WormBaseParasite"/>
        </authorList>
    </citation>
    <scope>IDENTIFICATION</scope>
</reference>
<evidence type="ECO:0000256" key="4">
    <source>
        <dbReference type="ARBA" id="ARBA00022989"/>
    </source>
</evidence>
<dbReference type="Pfam" id="PF03105">
    <property type="entry name" value="SPX"/>
    <property type="match status" value="2"/>
</dbReference>
<evidence type="ECO:0000256" key="7">
    <source>
        <dbReference type="SAM" id="Phobius"/>
    </source>
</evidence>
<dbReference type="WBParaSite" id="SMRG1_28720.1">
    <property type="protein sequence ID" value="SMRG1_28720.1"/>
    <property type="gene ID" value="SMRG1_28720"/>
</dbReference>
<keyword evidence="5 7" id="KW-0472">Membrane</keyword>
<comment type="subcellular location">
    <subcellularLocation>
        <location evidence="1">Membrane</location>
        <topology evidence="1">Multi-pass membrane protein</topology>
    </subcellularLocation>
</comment>